<accession>X1QGX9</accession>
<feature type="non-terminal residue" evidence="1">
    <location>
        <position position="1"/>
    </location>
</feature>
<proteinExistence type="predicted"/>
<name>X1QGX9_9ZZZZ</name>
<organism evidence="1">
    <name type="scientific">marine sediment metagenome</name>
    <dbReference type="NCBI Taxonomy" id="412755"/>
    <lineage>
        <taxon>unclassified sequences</taxon>
        <taxon>metagenomes</taxon>
        <taxon>ecological metagenomes</taxon>
    </lineage>
</organism>
<evidence type="ECO:0000313" key="1">
    <source>
        <dbReference type="EMBL" id="GAI42519.1"/>
    </source>
</evidence>
<comment type="caution">
    <text evidence="1">The sequence shown here is derived from an EMBL/GenBank/DDBJ whole genome shotgun (WGS) entry which is preliminary data.</text>
</comment>
<protein>
    <submittedName>
        <fullName evidence="1">Uncharacterized protein</fullName>
    </submittedName>
</protein>
<dbReference type="AlphaFoldDB" id="X1QGX9"/>
<gene>
    <name evidence="1" type="ORF">S06H3_52210</name>
</gene>
<dbReference type="EMBL" id="BARV01033189">
    <property type="protein sequence ID" value="GAI42519.1"/>
    <property type="molecule type" value="Genomic_DNA"/>
</dbReference>
<sequence>ADKTELVKVWEVYGDYVDTLREQNNDMLPIFTTNYDKVIESLENIAESEHRNLKSLSQIAPKAYFVFHL</sequence>
<reference evidence="1" key="1">
    <citation type="journal article" date="2014" name="Front. Microbiol.">
        <title>High frequency of phylogenetically diverse reductive dehalogenase-homologous genes in deep subseafloor sedimentary metagenomes.</title>
        <authorList>
            <person name="Kawai M."/>
            <person name="Futagami T."/>
            <person name="Toyoda A."/>
            <person name="Takaki Y."/>
            <person name="Nishi S."/>
            <person name="Hori S."/>
            <person name="Arai W."/>
            <person name="Tsubouchi T."/>
            <person name="Morono Y."/>
            <person name="Uchiyama I."/>
            <person name="Ito T."/>
            <person name="Fujiyama A."/>
            <person name="Inagaki F."/>
            <person name="Takami H."/>
        </authorList>
    </citation>
    <scope>NUCLEOTIDE SEQUENCE</scope>
    <source>
        <strain evidence="1">Expedition CK06-06</strain>
    </source>
</reference>